<feature type="compositionally biased region" description="Basic residues" evidence="1">
    <location>
        <begin position="49"/>
        <end position="59"/>
    </location>
</feature>
<dbReference type="AlphaFoldDB" id="A0AAW0Q8K6"/>
<accession>A0AAW0Q8K6</accession>
<proteinExistence type="predicted"/>
<reference evidence="3" key="1">
    <citation type="submission" date="2024-04" db="EMBL/GenBank/DDBJ databases">
        <title>Salinicola lusitanus LLJ914,a marine bacterium isolated from the Okinawa Trough.</title>
        <authorList>
            <person name="Li J."/>
        </authorList>
    </citation>
    <scope>NUCLEOTIDE SEQUENCE [LARGE SCALE GENOMIC DNA]</scope>
</reference>
<organism evidence="2 3">
    <name type="scientific">Mugilogobius chulae</name>
    <name type="common">yellowstripe goby</name>
    <dbReference type="NCBI Taxonomy" id="88201"/>
    <lineage>
        <taxon>Eukaryota</taxon>
        <taxon>Metazoa</taxon>
        <taxon>Chordata</taxon>
        <taxon>Craniata</taxon>
        <taxon>Vertebrata</taxon>
        <taxon>Euteleostomi</taxon>
        <taxon>Actinopterygii</taxon>
        <taxon>Neopterygii</taxon>
        <taxon>Teleostei</taxon>
        <taxon>Neoteleostei</taxon>
        <taxon>Acanthomorphata</taxon>
        <taxon>Gobiaria</taxon>
        <taxon>Gobiiformes</taxon>
        <taxon>Gobioidei</taxon>
        <taxon>Gobiidae</taxon>
        <taxon>Gobionellinae</taxon>
        <taxon>Mugilogobius</taxon>
    </lineage>
</organism>
<feature type="compositionally biased region" description="Basic residues" evidence="1">
    <location>
        <begin position="26"/>
        <end position="35"/>
    </location>
</feature>
<feature type="compositionally biased region" description="Polar residues" evidence="1">
    <location>
        <begin position="36"/>
        <end position="46"/>
    </location>
</feature>
<feature type="region of interest" description="Disordered" evidence="1">
    <location>
        <begin position="19"/>
        <end position="70"/>
    </location>
</feature>
<gene>
    <name evidence="2" type="ORF">WMY93_000821</name>
</gene>
<protein>
    <submittedName>
        <fullName evidence="2">Uncharacterized protein</fullName>
    </submittedName>
</protein>
<evidence type="ECO:0000313" key="3">
    <source>
        <dbReference type="Proteomes" id="UP001460270"/>
    </source>
</evidence>
<keyword evidence="3" id="KW-1185">Reference proteome</keyword>
<name>A0AAW0Q8K6_9GOBI</name>
<comment type="caution">
    <text evidence="2">The sequence shown here is derived from an EMBL/GenBank/DDBJ whole genome shotgun (WGS) entry which is preliminary data.</text>
</comment>
<evidence type="ECO:0000256" key="1">
    <source>
        <dbReference type="SAM" id="MobiDB-lite"/>
    </source>
</evidence>
<dbReference type="Proteomes" id="UP001460270">
    <property type="component" value="Unassembled WGS sequence"/>
</dbReference>
<sequence>MFSIKVEYYRSLEYSVTWKEPMNPKRNSKRPKTRTSPRSSEVSIQQKAVGKRKHKKGKKTQFGNKGADVDQQSADDILDLIDRSHEEFPELLVEVADEGVDHSDDDRVSVSSSVASGPSCLYNTGVDKPLPLCPACRKLQQKAKKMKAPLKSKLLDTNPTSLTCDQWILLKPRSSKTNLMAEEKRKNRGKRAREDSEGSRVAKQKRKSISNSLIYNPKPTRNDFNHKLNNSFDSITSCSSLKSGANDCDTSLRPPPMSETLDSCKDFPKLTAPKRGGGFKDLLAQLRGNNSMIIRETRD</sequence>
<feature type="region of interest" description="Disordered" evidence="1">
    <location>
        <begin position="178"/>
        <end position="222"/>
    </location>
</feature>
<evidence type="ECO:0000313" key="2">
    <source>
        <dbReference type="EMBL" id="KAK7945093.1"/>
    </source>
</evidence>
<dbReference type="EMBL" id="JBBPFD010000001">
    <property type="protein sequence ID" value="KAK7945093.1"/>
    <property type="molecule type" value="Genomic_DNA"/>
</dbReference>